<gene>
    <name evidence="1" type="ORF">CRENPOLYSF1_20025</name>
</gene>
<accession>A0A1R4H5P4</accession>
<dbReference type="AlphaFoldDB" id="A0A1R4H5P4"/>
<protein>
    <submittedName>
        <fullName evidence="1">Uncharacterized protein</fullName>
    </submittedName>
</protein>
<reference evidence="2" key="1">
    <citation type="submission" date="2017-02" db="EMBL/GenBank/DDBJ databases">
        <authorList>
            <person name="Daims H."/>
        </authorList>
    </citation>
    <scope>NUCLEOTIDE SEQUENCE [LARGE SCALE GENOMIC DNA]</scope>
</reference>
<dbReference type="RefSeq" id="WP_272867692.1">
    <property type="nucleotide sequence ID" value="NZ_FUKI01000093.1"/>
</dbReference>
<sequence>MHTKNHKNNDTTTINIGIILSAHFTQVTEKLRQQARYWNS</sequence>
<evidence type="ECO:0000313" key="1">
    <source>
        <dbReference type="EMBL" id="SJM91564.1"/>
    </source>
</evidence>
<organism evidence="1 2">
    <name type="scientific">Crenothrix polyspora</name>
    <dbReference type="NCBI Taxonomy" id="360316"/>
    <lineage>
        <taxon>Bacteria</taxon>
        <taxon>Pseudomonadati</taxon>
        <taxon>Pseudomonadota</taxon>
        <taxon>Gammaproteobacteria</taxon>
        <taxon>Methylococcales</taxon>
        <taxon>Crenotrichaceae</taxon>
        <taxon>Crenothrix</taxon>
    </lineage>
</organism>
<dbReference type="EMBL" id="FUKI01000093">
    <property type="protein sequence ID" value="SJM91564.1"/>
    <property type="molecule type" value="Genomic_DNA"/>
</dbReference>
<name>A0A1R4H5P4_9GAMM</name>
<evidence type="ECO:0000313" key="2">
    <source>
        <dbReference type="Proteomes" id="UP000195667"/>
    </source>
</evidence>
<dbReference type="Proteomes" id="UP000195667">
    <property type="component" value="Unassembled WGS sequence"/>
</dbReference>
<keyword evidence="2" id="KW-1185">Reference proteome</keyword>
<proteinExistence type="predicted"/>